<dbReference type="PROSITE" id="PS50943">
    <property type="entry name" value="HTH_CROC1"/>
    <property type="match status" value="1"/>
</dbReference>
<dbReference type="SUPFAM" id="SSF47413">
    <property type="entry name" value="lambda repressor-like DNA-binding domains"/>
    <property type="match status" value="1"/>
</dbReference>
<dbReference type="EMBL" id="JBHMCA010000056">
    <property type="protein sequence ID" value="MFB9448008.1"/>
    <property type="molecule type" value="Genomic_DNA"/>
</dbReference>
<dbReference type="CDD" id="cd00093">
    <property type="entry name" value="HTH_XRE"/>
    <property type="match status" value="1"/>
</dbReference>
<protein>
    <submittedName>
        <fullName evidence="3">Helix-turn-helix domain-containing protein</fullName>
    </submittedName>
</protein>
<keyword evidence="4" id="KW-1185">Reference proteome</keyword>
<evidence type="ECO:0000259" key="2">
    <source>
        <dbReference type="PROSITE" id="PS50943"/>
    </source>
</evidence>
<dbReference type="RefSeq" id="WP_223097068.1">
    <property type="nucleotide sequence ID" value="NZ_CP061913.1"/>
</dbReference>
<sequence>MSFVREDDETFGALLTRLRLDRGHSQLRLAEALCAAAGQPTITRHEVSRWERGERVPGPPWLAWIALVLQVPLDDLERAAAVSRRGVARAAPGPAAAGGGAGAGRGAGPPDGGPVDAHRVLELRQMDDLVSGPEVVRVVRDAYTAAVRQAPGQGRAALGLVAELAQLAVWAGVDAGAAAGGRSVSGLVRDGLRAALHGGQRAPAGLLLGCVAQLHAEHGAGASALRLARAARRLAGPADAGTLAVLWLREAAAAAATGDRGRCDAAIAAAARAHRGRRPQHEPPGLYWLDDTHFAAMAGRCQAALGWPRQALPMLDAALRSAARARAAGGAGLRPRALGLVHVARARALLAGGAVDAACAAAGDAVIAGVSCGSVRLAREIERVRPGLRRGRNYREFAEMYASVARAGRDGDNIGSSRRAVSD</sequence>
<accession>A0ABV5MHE0</accession>
<evidence type="ECO:0000313" key="4">
    <source>
        <dbReference type="Proteomes" id="UP001589608"/>
    </source>
</evidence>
<reference evidence="3 4" key="1">
    <citation type="submission" date="2024-09" db="EMBL/GenBank/DDBJ databases">
        <authorList>
            <person name="Sun Q."/>
            <person name="Mori K."/>
        </authorList>
    </citation>
    <scope>NUCLEOTIDE SEQUENCE [LARGE SCALE GENOMIC DNA]</scope>
    <source>
        <strain evidence="3 4">JCM 3307</strain>
    </source>
</reference>
<evidence type="ECO:0000313" key="3">
    <source>
        <dbReference type="EMBL" id="MFB9448008.1"/>
    </source>
</evidence>
<evidence type="ECO:0000256" key="1">
    <source>
        <dbReference type="SAM" id="MobiDB-lite"/>
    </source>
</evidence>
<dbReference type="InterPro" id="IPR010982">
    <property type="entry name" value="Lambda_DNA-bd_dom_sf"/>
</dbReference>
<organism evidence="3 4">
    <name type="scientific">Dactylosporangium vinaceum</name>
    <dbReference type="NCBI Taxonomy" id="53362"/>
    <lineage>
        <taxon>Bacteria</taxon>
        <taxon>Bacillati</taxon>
        <taxon>Actinomycetota</taxon>
        <taxon>Actinomycetes</taxon>
        <taxon>Micromonosporales</taxon>
        <taxon>Micromonosporaceae</taxon>
        <taxon>Dactylosporangium</taxon>
    </lineage>
</organism>
<proteinExistence type="predicted"/>
<feature type="compositionally biased region" description="Gly residues" evidence="1">
    <location>
        <begin position="96"/>
        <end position="110"/>
    </location>
</feature>
<dbReference type="Proteomes" id="UP001589608">
    <property type="component" value="Unassembled WGS sequence"/>
</dbReference>
<dbReference type="Gene3D" id="1.10.260.40">
    <property type="entry name" value="lambda repressor-like DNA-binding domains"/>
    <property type="match status" value="1"/>
</dbReference>
<feature type="domain" description="HTH cro/C1-type" evidence="2">
    <location>
        <begin position="42"/>
        <end position="76"/>
    </location>
</feature>
<name>A0ABV5MHE0_9ACTN</name>
<comment type="caution">
    <text evidence="3">The sequence shown here is derived from an EMBL/GenBank/DDBJ whole genome shotgun (WGS) entry which is preliminary data.</text>
</comment>
<dbReference type="SMART" id="SM00530">
    <property type="entry name" value="HTH_XRE"/>
    <property type="match status" value="1"/>
</dbReference>
<feature type="region of interest" description="Disordered" evidence="1">
    <location>
        <begin position="87"/>
        <end position="116"/>
    </location>
</feature>
<gene>
    <name evidence="3" type="ORF">ACFFTR_33355</name>
</gene>
<dbReference type="InterPro" id="IPR001387">
    <property type="entry name" value="Cro/C1-type_HTH"/>
</dbReference>